<dbReference type="InterPro" id="IPR036938">
    <property type="entry name" value="PAP2/HPO_sf"/>
</dbReference>
<feature type="transmembrane region" description="Helical" evidence="1">
    <location>
        <begin position="21"/>
        <end position="42"/>
    </location>
</feature>
<feature type="transmembrane region" description="Helical" evidence="1">
    <location>
        <begin position="216"/>
        <end position="234"/>
    </location>
</feature>
<dbReference type="STRING" id="665467.SAMN02982931_00498"/>
<accession>A0A1G6AEC4</accession>
<keyword evidence="4" id="KW-1185">Reference proteome</keyword>
<dbReference type="SUPFAM" id="SSF48317">
    <property type="entry name" value="Acid phosphatase/Vanadium-dependent haloperoxidase"/>
    <property type="match status" value="1"/>
</dbReference>
<evidence type="ECO:0000259" key="2">
    <source>
        <dbReference type="Pfam" id="PF01569"/>
    </source>
</evidence>
<proteinExistence type="predicted"/>
<evidence type="ECO:0000313" key="4">
    <source>
        <dbReference type="Proteomes" id="UP000199071"/>
    </source>
</evidence>
<dbReference type="CDD" id="cd03396">
    <property type="entry name" value="PAP2_like_6"/>
    <property type="match status" value="1"/>
</dbReference>
<dbReference type="EMBL" id="FMXQ01000001">
    <property type="protein sequence ID" value="SDB06656.1"/>
    <property type="molecule type" value="Genomic_DNA"/>
</dbReference>
<evidence type="ECO:0000256" key="1">
    <source>
        <dbReference type="SAM" id="Phobius"/>
    </source>
</evidence>
<evidence type="ECO:0000313" key="3">
    <source>
        <dbReference type="EMBL" id="SDB06656.1"/>
    </source>
</evidence>
<keyword evidence="1" id="KW-1133">Transmembrane helix</keyword>
<dbReference type="RefSeq" id="WP_139167739.1">
    <property type="nucleotide sequence ID" value="NZ_FMXQ01000001.1"/>
</dbReference>
<feature type="transmembrane region" description="Helical" evidence="1">
    <location>
        <begin position="74"/>
        <end position="95"/>
    </location>
</feature>
<feature type="domain" description="Phosphatidic acid phosphatase type 2/haloperoxidase" evidence="2">
    <location>
        <begin position="110"/>
        <end position="236"/>
    </location>
</feature>
<name>A0A1G6AEC4_9HYPH</name>
<dbReference type="Gene3D" id="1.20.144.10">
    <property type="entry name" value="Phosphatidic acid phosphatase type 2/haloperoxidase"/>
    <property type="match status" value="1"/>
</dbReference>
<dbReference type="Pfam" id="PF01569">
    <property type="entry name" value="PAP2"/>
    <property type="match status" value="1"/>
</dbReference>
<organism evidence="3 4">
    <name type="scientific">Bauldia litoralis</name>
    <dbReference type="NCBI Taxonomy" id="665467"/>
    <lineage>
        <taxon>Bacteria</taxon>
        <taxon>Pseudomonadati</taxon>
        <taxon>Pseudomonadota</taxon>
        <taxon>Alphaproteobacteria</taxon>
        <taxon>Hyphomicrobiales</taxon>
        <taxon>Kaistiaceae</taxon>
        <taxon>Bauldia</taxon>
    </lineage>
</organism>
<sequence length="266" mass="29038">MDHSQNTTPGDIWRQAARLPTAYPLGTCVVFVLLVSAFFLAFPGVDTWFSGLFYAEPKGFFLRSNSILKVVRDLGSLAVILVVVWLIVQIALKLANPGHPSYVRPSTTLFLLSTLIAGPLLLVNIVLKNNWGRPRPNSVDLFGGDSPYVAVWRITDHCDTNCSFVSGETASAFWLMALALVVPRRLRVPTAVATGVYAAILSANRIAFGGHFLSDVLISVGLTLTVVVIGYRLIVTNPPEWLANERLEAGLTRLGERLQGRRPPDA</sequence>
<dbReference type="OrthoDB" id="9813524at2"/>
<keyword evidence="1" id="KW-0812">Transmembrane</keyword>
<gene>
    <name evidence="3" type="ORF">SAMN02982931_00498</name>
</gene>
<keyword evidence="1" id="KW-0472">Membrane</keyword>
<dbReference type="AlphaFoldDB" id="A0A1G6AEC4"/>
<feature type="transmembrane region" description="Helical" evidence="1">
    <location>
        <begin position="107"/>
        <end position="127"/>
    </location>
</feature>
<reference evidence="3 4" key="1">
    <citation type="submission" date="2016-10" db="EMBL/GenBank/DDBJ databases">
        <authorList>
            <person name="de Groot N.N."/>
        </authorList>
    </citation>
    <scope>NUCLEOTIDE SEQUENCE [LARGE SCALE GENOMIC DNA]</scope>
    <source>
        <strain evidence="3 4">ATCC 35022</strain>
    </source>
</reference>
<dbReference type="Proteomes" id="UP000199071">
    <property type="component" value="Unassembled WGS sequence"/>
</dbReference>
<protein>
    <submittedName>
        <fullName evidence="3">Membrane-associated enzyme, PAP2 (Acid phosphatase) superfamily</fullName>
    </submittedName>
</protein>
<feature type="transmembrane region" description="Helical" evidence="1">
    <location>
        <begin position="186"/>
        <end position="204"/>
    </location>
</feature>
<dbReference type="InterPro" id="IPR000326">
    <property type="entry name" value="PAP2/HPO"/>
</dbReference>